<keyword evidence="4" id="KW-0560">Oxidoreductase</keyword>
<dbReference type="SMART" id="SM00827">
    <property type="entry name" value="PKS_AT"/>
    <property type="match status" value="1"/>
</dbReference>
<dbReference type="PANTHER" id="PTHR43775">
    <property type="entry name" value="FATTY ACID SYNTHASE"/>
    <property type="match status" value="1"/>
</dbReference>
<dbReference type="Pfam" id="PF16197">
    <property type="entry name" value="KAsynt_C_assoc"/>
    <property type="match status" value="1"/>
</dbReference>
<evidence type="ECO:0000256" key="6">
    <source>
        <dbReference type="PROSITE-ProRule" id="PRU01363"/>
    </source>
</evidence>
<keyword evidence="3" id="KW-0808">Transferase</keyword>
<dbReference type="SUPFAM" id="SSF51735">
    <property type="entry name" value="NAD(P)-binding Rossmann-fold domains"/>
    <property type="match status" value="2"/>
</dbReference>
<dbReference type="InterPro" id="IPR014030">
    <property type="entry name" value="Ketoacyl_synth_N"/>
</dbReference>
<evidence type="ECO:0000256" key="7">
    <source>
        <dbReference type="SAM" id="MobiDB-lite"/>
    </source>
</evidence>
<dbReference type="Gene3D" id="3.90.180.10">
    <property type="entry name" value="Medium-chain alcohol dehydrogenases, catalytic domain"/>
    <property type="match status" value="1"/>
</dbReference>
<dbReference type="GO" id="GO:1901336">
    <property type="term" value="P:lactone biosynthetic process"/>
    <property type="evidence" value="ECO:0007669"/>
    <property type="project" value="UniProtKB-ARBA"/>
</dbReference>
<evidence type="ECO:0008006" key="13">
    <source>
        <dbReference type="Google" id="ProtNLM"/>
    </source>
</evidence>
<dbReference type="InterPro" id="IPR020843">
    <property type="entry name" value="ER"/>
</dbReference>
<dbReference type="PROSITE" id="PS01162">
    <property type="entry name" value="QOR_ZETA_CRYSTAL"/>
    <property type="match status" value="1"/>
</dbReference>
<dbReference type="InterPro" id="IPR056501">
    <property type="entry name" value="NAD-bd_HRPKS_sdrA"/>
</dbReference>
<dbReference type="SMART" id="SM00829">
    <property type="entry name" value="PKS_ER"/>
    <property type="match status" value="1"/>
</dbReference>
<dbReference type="GO" id="GO:0044550">
    <property type="term" value="P:secondary metabolite biosynthetic process"/>
    <property type="evidence" value="ECO:0007669"/>
    <property type="project" value="TreeGrafter"/>
</dbReference>
<dbReference type="SMART" id="SM00823">
    <property type="entry name" value="PKS_PP"/>
    <property type="match status" value="1"/>
</dbReference>
<dbReference type="SMART" id="SM00826">
    <property type="entry name" value="PKS_DH"/>
    <property type="match status" value="1"/>
</dbReference>
<sequence length="2617" mass="283719">MASIVPSSPPSCPGKPGPDSHVAVISGYTAHALPLRSWPPTTPRAVGALSVRPRIIEAFVEALWSRDVPCALRQLGIDQLIVPYLASYRTITSPRSALDFLENGPSHRCQSLPPTPSPIPFMDSIMDSSHNTTGAVAPPTQNGTNTNSHTGQEPIAIVSVACRLPGHCMNPQQLWEFLLNGGVAASNSPPESRFNIKGHFDGSRKTHTMISPGGMFIEDIDLQAFDAQFFNVNRADTIAMEPQQRQILEVVYECLENGGVTLESLTGKEVGCFVASYAVDFGDIQARDPEDRAGGISMGIGRSILSNRISHFLNIKGPSMTIDTACSGGLVSLDVACKYLQAGLMDGALVASANINLDPEHTIESGSLRGTISESGKCHTFDNKADGYVKSEAVNCVYVKRLKDAIRDGDPIRAVIRGTSSNSDGRTPGIASPSSEAQAAAAMAAYERAGITDLNRTGYLECHGTGTPAGDPIETTGASMVFKASHPADDPLLVGSIKSNIGHSENAAGISSLLKATLAVESGIIPGNPTFISPNPKIDFANLHLRPSRVAVNWPKSKNDYRRASVNSFGFGGTNAHAIVESSEHFLQEQKIQPHVQYLSTYSEESDDFFDDDDDEVDESAGGVPRPQVVVFSANNLDSLKSYLKKLRTHLLNPRVSIKLSDLTYTLSERRTRLYHRGFAVITKGPDAKVDDISADSVIFGKQAADPPKIGFVFTGQGAQWPQMGRDLLNAFPETAGSIIKRLDNALQDLSPEVRPAWSIYSELTESRSTDHMRLPEFSQPLVTALQLALFEVLKLWGVSPRAVVGHSSGEIAAACTAGLLTPEQAIKIAYLRGFAGKEATGTDEALSMMAVGMGPEKVQPYLDTVNVSGEKPLVEIACYNSPSSVTLAGTVDSLNIAREAIQADGHFARLLQVNLAYHSRYMGSISEAYEKLLVDNKCLEDSPKSSGSVKMFSSVLREKLSPEAETGVDYWKANMVSPVRFADACLEMMKDQEDGVDFLIELGPSNALSGPVGQIRKTLPNDGTNITYASATKRGAETLQALYSVVGHLFIAGADISLTKVNSGEVVASTKPSVLIDLPNYSWNHTTKYWHESEASKEWRFRRFLHHDLLGSKILGTSWNAPSWKKPLKLSDFPWLSEHKMGTDVVFPGAGYIAMAIEAVYQTTLSVATEDEAKELDAESYHYQLRDVKFSKALVLDETADAAVMLNLTPTLGLKSKWYKFEVISTVGGEALTTTSHSTGFVRLNKGLLKNPPADPDALKLPLKHTAPAKRWYDSMADAGYGFGPSFQKQVEVEVTLGQPTSRSLVNLTSPASKWKQSYYPLHPVVMDGCFQTVSPSLWHGDRSAVDSLLIPAGVDSLSISAFPQGQLPEVGLSVSSAKYLGRGRLEDKIHYSSYASVYNPETGDAIFDMKGLRYHRLETQNTSSEPYPYTRLEWKPDFSQLREDGKLNAAIEASKIKENSAHTVIDFAAHKQPHLAVLEVNLTPNDTSSLWLEKPGSKHATRAACRAYQLISKYPDAVLEAENQYAGSANAKFTLLDPTSADYEASPELYDLVIVKLPPTTSAQVDILVANIDKHVAENGSVLFIQGSEKIETKLNGEVNGEVTGEVNGDAMELTNGEATEETNATTNGEIQETVEVQTNGTTNGETNGVHPEENIGDVSASLEKSGFKSIRAIPSEGNDVTVVASKASPKDAQRGEIAIVRLSESSEITSLAAKSLGELGWSLTEHASSVEAVQPKSIVLVIDELAQPVLTTVTDAQWLSVKELIRKECNILWVTQGAQMTVKNPHASIAQGVFRSVRSEEPLLNIITLDVESSDAEALPNTVAAVDSLLQLVHDKPTQESNDFEFVERGGILYIPRILPDEGLRSAQVEGEKSSNHTVDLHASKSTIRLITGKRGDIDSLHWTEIGSSEATELEPGFLEIEIYASSLNFKDVIVAMGIIPENEHLLGLDGAGIVTRVGPGVTDRHVGQRVAVLERGTLANRVITPREYTMTIPDSMSFEEGATMPLVFVTSMESLFGLANLRRGQKVLIHSAAGGIGISSIQLCKYKGCEVFATVGSDDKRQFLKDSFGIPDDHIFSSRSTKFAKQILDATNGYGVDVILNSLTGELLEESWRIIATAGTMVEIGKHDILERRSLPMEPFGRNASFRALDLSLKEFPKRVVGEHLDLLSELVKQGHMKPINPIKVFSFEEIGDAFRFLGSGKHIGKLIISNGEKEAAQVTVQPSKRSLERALNPEHSYLVVGGLKGLCGSLAIWLAKNGAKHLSIMSRSGSADEKSLGVIKDIEAQGCSIELLKGDVADVEDVRRCLKSTSVPIGGIVQGAMVLRDRMFDSMTHQEYHEALACKVQGTWNLHTVSLELNLPLSFFTMLSSISGIIGQKGQANYSGGNTFLDSLAVYRRDTLGLPATSINLGIIEGIGYLADHDDVHKQLTRNLDTWAPINEAKLRRVFEFSVYQQDLDLTRQPSPVSATQMITGMQIPLPGDTELFRDARFTGLHITTGKEGDGAKSGDRDDKELQTFLLLIKTKGTDPNALLTAAVELANSKFTKLLRLAEPMEPSRPMSIYGLDSLVAVEFRNWARTTLSVELSTLEITNAQSLIALCEKIVSKAAAALAA</sequence>
<dbReference type="InterPro" id="IPR042104">
    <property type="entry name" value="PKS_dehydratase_sf"/>
</dbReference>
<dbReference type="SUPFAM" id="SSF55048">
    <property type="entry name" value="Probable ACP-binding domain of malonyl-CoA ACP transacylase"/>
    <property type="match status" value="1"/>
</dbReference>
<dbReference type="SMART" id="SM00822">
    <property type="entry name" value="PKS_KR"/>
    <property type="match status" value="1"/>
</dbReference>
<dbReference type="PANTHER" id="PTHR43775:SF18">
    <property type="entry name" value="ENZYME, PUTATIVE (JCVI)-RELATED"/>
    <property type="match status" value="1"/>
</dbReference>
<dbReference type="InterPro" id="IPR020841">
    <property type="entry name" value="PKS_Beta-ketoAc_synthase_dom"/>
</dbReference>
<evidence type="ECO:0000256" key="2">
    <source>
        <dbReference type="ARBA" id="ARBA00022553"/>
    </source>
</evidence>
<dbReference type="PROSITE" id="PS50075">
    <property type="entry name" value="CARRIER"/>
    <property type="match status" value="1"/>
</dbReference>
<dbReference type="InterPro" id="IPR036291">
    <property type="entry name" value="NAD(P)-bd_dom_sf"/>
</dbReference>
<dbReference type="InterPro" id="IPR014031">
    <property type="entry name" value="Ketoacyl_synth_C"/>
</dbReference>
<evidence type="ECO:0000259" key="8">
    <source>
        <dbReference type="PROSITE" id="PS50075"/>
    </source>
</evidence>
<feature type="active site" description="Proton acceptor; for dehydratase activity" evidence="6">
    <location>
        <position position="1140"/>
    </location>
</feature>
<dbReference type="InterPro" id="IPR011032">
    <property type="entry name" value="GroES-like_sf"/>
</dbReference>
<dbReference type="Pfam" id="PF23114">
    <property type="entry name" value="NAD-bd_HRPKS_sdrA"/>
    <property type="match status" value="1"/>
</dbReference>
<comment type="caution">
    <text evidence="11">The sequence shown here is derived from an EMBL/GenBank/DDBJ whole genome shotgun (WGS) entry which is preliminary data.</text>
</comment>
<reference evidence="11" key="1">
    <citation type="submission" date="2020-03" db="EMBL/GenBank/DDBJ databases">
        <title>Draft Genome Sequence of Cylindrodendrum hubeiense.</title>
        <authorList>
            <person name="Buettner E."/>
            <person name="Kellner H."/>
        </authorList>
    </citation>
    <scope>NUCLEOTIDE SEQUENCE</scope>
    <source>
        <strain evidence="11">IHI 201604</strain>
    </source>
</reference>
<dbReference type="InterPro" id="IPR049900">
    <property type="entry name" value="PKS_mFAS_DH"/>
</dbReference>
<dbReference type="GO" id="GO:0006633">
    <property type="term" value="P:fatty acid biosynthetic process"/>
    <property type="evidence" value="ECO:0007669"/>
    <property type="project" value="TreeGrafter"/>
</dbReference>
<dbReference type="Pfam" id="PF02801">
    <property type="entry name" value="Ketoacyl-synt_C"/>
    <property type="match status" value="1"/>
</dbReference>
<dbReference type="Pfam" id="PF14765">
    <property type="entry name" value="PS-DH"/>
    <property type="match status" value="1"/>
</dbReference>
<dbReference type="Gene3D" id="1.10.1200.10">
    <property type="entry name" value="ACP-like"/>
    <property type="match status" value="1"/>
</dbReference>
<dbReference type="OrthoDB" id="329835at2759"/>
<dbReference type="Gene3D" id="3.30.70.3290">
    <property type="match status" value="1"/>
</dbReference>
<feature type="region of interest" description="C-terminal hotdog fold" evidence="6">
    <location>
        <begin position="1265"/>
        <end position="1425"/>
    </location>
</feature>
<feature type="domain" description="Ketosynthase family 3 (KS3)" evidence="9">
    <location>
        <begin position="152"/>
        <end position="582"/>
    </location>
</feature>
<dbReference type="SMART" id="SM00825">
    <property type="entry name" value="PKS_KS"/>
    <property type="match status" value="1"/>
</dbReference>
<evidence type="ECO:0000256" key="5">
    <source>
        <dbReference type="ARBA" id="ARBA00023268"/>
    </source>
</evidence>
<dbReference type="InterPro" id="IPR036736">
    <property type="entry name" value="ACP-like_sf"/>
</dbReference>
<dbReference type="InterPro" id="IPR020807">
    <property type="entry name" value="PKS_DH"/>
</dbReference>
<dbReference type="InterPro" id="IPR014043">
    <property type="entry name" value="Acyl_transferase_dom"/>
</dbReference>
<feature type="active site" description="Proton donor; for dehydratase activity" evidence="6">
    <location>
        <position position="1329"/>
    </location>
</feature>
<dbReference type="PROSITE" id="PS52004">
    <property type="entry name" value="KS3_2"/>
    <property type="match status" value="1"/>
</dbReference>
<accession>A0A9P5LJ27</accession>
<dbReference type="CDD" id="cd05195">
    <property type="entry name" value="enoyl_red"/>
    <property type="match status" value="1"/>
</dbReference>
<dbReference type="Pfam" id="PF00698">
    <property type="entry name" value="Acyl_transf_1"/>
    <property type="match status" value="1"/>
</dbReference>
<dbReference type="Pfam" id="PF21089">
    <property type="entry name" value="PKS_DH_N"/>
    <property type="match status" value="1"/>
</dbReference>
<dbReference type="Pfam" id="PF13602">
    <property type="entry name" value="ADH_zinc_N_2"/>
    <property type="match status" value="1"/>
</dbReference>
<dbReference type="SUPFAM" id="SSF53901">
    <property type="entry name" value="Thiolase-like"/>
    <property type="match status" value="1"/>
</dbReference>
<feature type="region of interest" description="N-terminal hotdog fold" evidence="6">
    <location>
        <begin position="1108"/>
        <end position="1250"/>
    </location>
</feature>
<dbReference type="Gene3D" id="3.40.47.10">
    <property type="match status" value="1"/>
</dbReference>
<dbReference type="Proteomes" id="UP000722485">
    <property type="component" value="Unassembled WGS sequence"/>
</dbReference>
<dbReference type="InterPro" id="IPR013968">
    <property type="entry name" value="PKS_KR"/>
</dbReference>
<feature type="region of interest" description="Disordered" evidence="7">
    <location>
        <begin position="416"/>
        <end position="436"/>
    </location>
</feature>
<evidence type="ECO:0000256" key="4">
    <source>
        <dbReference type="ARBA" id="ARBA00023002"/>
    </source>
</evidence>
<dbReference type="SUPFAM" id="SSF47336">
    <property type="entry name" value="ACP-like"/>
    <property type="match status" value="1"/>
</dbReference>
<keyword evidence="2" id="KW-0597">Phosphoprotein</keyword>
<gene>
    <name evidence="11" type="ORF">G7Z17_g4284</name>
</gene>
<dbReference type="CDD" id="cd00833">
    <property type="entry name" value="PKS"/>
    <property type="match status" value="1"/>
</dbReference>
<keyword evidence="1" id="KW-0596">Phosphopantetheine</keyword>
<dbReference type="GO" id="GO:0031177">
    <property type="term" value="F:phosphopantetheine binding"/>
    <property type="evidence" value="ECO:0007669"/>
    <property type="project" value="InterPro"/>
</dbReference>
<dbReference type="InterPro" id="IPR050091">
    <property type="entry name" value="PKS_NRPS_Biosynth_Enz"/>
</dbReference>
<keyword evidence="12" id="KW-1185">Reference proteome</keyword>
<dbReference type="InterPro" id="IPR057326">
    <property type="entry name" value="KR_dom"/>
</dbReference>
<dbReference type="EMBL" id="JAANBB010000060">
    <property type="protein sequence ID" value="KAF7552471.1"/>
    <property type="molecule type" value="Genomic_DNA"/>
</dbReference>
<feature type="region of interest" description="Disordered" evidence="7">
    <location>
        <begin position="130"/>
        <end position="150"/>
    </location>
</feature>
<dbReference type="SUPFAM" id="SSF50129">
    <property type="entry name" value="GroES-like"/>
    <property type="match status" value="1"/>
</dbReference>
<evidence type="ECO:0000259" key="9">
    <source>
        <dbReference type="PROSITE" id="PS52004"/>
    </source>
</evidence>
<dbReference type="Pfam" id="PF00109">
    <property type="entry name" value="ketoacyl-synt"/>
    <property type="match status" value="1"/>
</dbReference>
<dbReference type="PROSITE" id="PS52019">
    <property type="entry name" value="PKS_MFAS_DH"/>
    <property type="match status" value="1"/>
</dbReference>
<feature type="domain" description="PKS/mFAS DH" evidence="10">
    <location>
        <begin position="1108"/>
        <end position="1425"/>
    </location>
</feature>
<dbReference type="InterPro" id="IPR016036">
    <property type="entry name" value="Malonyl_transacylase_ACP-bd"/>
</dbReference>
<dbReference type="InterPro" id="IPR016035">
    <property type="entry name" value="Acyl_Trfase/lysoPLipase"/>
</dbReference>
<dbReference type="InterPro" id="IPR032821">
    <property type="entry name" value="PKS_assoc"/>
</dbReference>
<dbReference type="InterPro" id="IPR013154">
    <property type="entry name" value="ADH-like_N"/>
</dbReference>
<organism evidence="11 12">
    <name type="scientific">Cylindrodendrum hubeiense</name>
    <dbReference type="NCBI Taxonomy" id="595255"/>
    <lineage>
        <taxon>Eukaryota</taxon>
        <taxon>Fungi</taxon>
        <taxon>Dikarya</taxon>
        <taxon>Ascomycota</taxon>
        <taxon>Pezizomycotina</taxon>
        <taxon>Sordariomycetes</taxon>
        <taxon>Hypocreomycetidae</taxon>
        <taxon>Hypocreales</taxon>
        <taxon>Nectriaceae</taxon>
        <taxon>Cylindrodendrum</taxon>
    </lineage>
</organism>
<dbReference type="FunFam" id="3.40.50.720:FF:000209">
    <property type="entry name" value="Polyketide synthase Pks12"/>
    <property type="match status" value="1"/>
</dbReference>
<evidence type="ECO:0000256" key="3">
    <source>
        <dbReference type="ARBA" id="ARBA00022679"/>
    </source>
</evidence>
<name>A0A9P5LJ27_9HYPO</name>
<dbReference type="SUPFAM" id="SSF52151">
    <property type="entry name" value="FabD/lysophospholipase-like"/>
    <property type="match status" value="1"/>
</dbReference>
<dbReference type="GO" id="GO:0004312">
    <property type="term" value="F:fatty acid synthase activity"/>
    <property type="evidence" value="ECO:0007669"/>
    <property type="project" value="TreeGrafter"/>
</dbReference>
<dbReference type="Gene3D" id="3.40.366.10">
    <property type="entry name" value="Malonyl-Coenzyme A Acyl Carrier Protein, domain 2"/>
    <property type="match status" value="1"/>
</dbReference>
<dbReference type="GO" id="GO:0008270">
    <property type="term" value="F:zinc ion binding"/>
    <property type="evidence" value="ECO:0007669"/>
    <property type="project" value="InterPro"/>
</dbReference>
<dbReference type="Gene3D" id="3.40.50.720">
    <property type="entry name" value="NAD(P)-binding Rossmann-like Domain"/>
    <property type="match status" value="3"/>
</dbReference>
<dbReference type="InterPro" id="IPR001227">
    <property type="entry name" value="Ac_transferase_dom_sf"/>
</dbReference>
<evidence type="ECO:0000259" key="10">
    <source>
        <dbReference type="PROSITE" id="PS52019"/>
    </source>
</evidence>
<protein>
    <recommendedName>
        <fullName evidence="13">Polyketide synthase</fullName>
    </recommendedName>
</protein>
<feature type="domain" description="Carrier" evidence="8">
    <location>
        <begin position="2535"/>
        <end position="2611"/>
    </location>
</feature>
<dbReference type="InterPro" id="IPR049551">
    <property type="entry name" value="PKS_DH_C"/>
</dbReference>
<proteinExistence type="predicted"/>
<dbReference type="InterPro" id="IPR049552">
    <property type="entry name" value="PKS_DH_N"/>
</dbReference>
<keyword evidence="5" id="KW-0511">Multifunctional enzyme</keyword>
<evidence type="ECO:0000256" key="1">
    <source>
        <dbReference type="ARBA" id="ARBA00022450"/>
    </source>
</evidence>
<dbReference type="InterPro" id="IPR002364">
    <property type="entry name" value="Quin_OxRdtase/zeta-crystal_CS"/>
</dbReference>
<dbReference type="Pfam" id="PF08659">
    <property type="entry name" value="KR"/>
    <property type="match status" value="1"/>
</dbReference>
<dbReference type="InterPro" id="IPR020806">
    <property type="entry name" value="PKS_PP-bd"/>
</dbReference>
<dbReference type="Gene3D" id="3.10.129.110">
    <property type="entry name" value="Polyketide synthase dehydratase"/>
    <property type="match status" value="1"/>
</dbReference>
<dbReference type="InterPro" id="IPR009081">
    <property type="entry name" value="PP-bd_ACP"/>
</dbReference>
<dbReference type="Pfam" id="PF08240">
    <property type="entry name" value="ADH_N"/>
    <property type="match status" value="1"/>
</dbReference>
<dbReference type="InterPro" id="IPR016039">
    <property type="entry name" value="Thiolase-like"/>
</dbReference>
<dbReference type="GO" id="GO:0016491">
    <property type="term" value="F:oxidoreductase activity"/>
    <property type="evidence" value="ECO:0007669"/>
    <property type="project" value="UniProtKB-KW"/>
</dbReference>
<evidence type="ECO:0000313" key="12">
    <source>
        <dbReference type="Proteomes" id="UP000722485"/>
    </source>
</evidence>
<evidence type="ECO:0000313" key="11">
    <source>
        <dbReference type="EMBL" id="KAF7552471.1"/>
    </source>
</evidence>